<dbReference type="EMBL" id="LR589121">
    <property type="protein sequence ID" value="VTP01810.1"/>
    <property type="molecule type" value="Genomic_DNA"/>
</dbReference>
<keyword evidence="6" id="KW-0067">ATP-binding</keyword>
<gene>
    <name evidence="9" type="primary">pknF_4</name>
    <name evidence="9" type="ORF">BIN_B_04210</name>
</gene>
<dbReference type="PANTHER" id="PTHR43289">
    <property type="entry name" value="MITOGEN-ACTIVATED PROTEIN KINASE KINASE KINASE 20-RELATED"/>
    <property type="match status" value="1"/>
</dbReference>
<dbReference type="InterPro" id="IPR000719">
    <property type="entry name" value="Prot_kinase_dom"/>
</dbReference>
<evidence type="ECO:0000313" key="9">
    <source>
        <dbReference type="EMBL" id="VTP01810.1"/>
    </source>
</evidence>
<dbReference type="EC" id="2.7.11.1" evidence="1"/>
<dbReference type="PROSITE" id="PS50011">
    <property type="entry name" value="PROTEIN_KINASE_DOM"/>
    <property type="match status" value="1"/>
</dbReference>
<evidence type="ECO:0000256" key="2">
    <source>
        <dbReference type="ARBA" id="ARBA00022527"/>
    </source>
</evidence>
<keyword evidence="3" id="KW-0808">Transferase</keyword>
<evidence type="ECO:0000259" key="8">
    <source>
        <dbReference type="PROSITE" id="PS50011"/>
    </source>
</evidence>
<dbReference type="Gene3D" id="3.30.200.20">
    <property type="entry name" value="Phosphorylase Kinase, domain 1"/>
    <property type="match status" value="1"/>
</dbReference>
<feature type="compositionally biased region" description="Pro residues" evidence="7">
    <location>
        <begin position="117"/>
        <end position="129"/>
    </location>
</feature>
<evidence type="ECO:0000256" key="5">
    <source>
        <dbReference type="ARBA" id="ARBA00022777"/>
    </source>
</evidence>
<accession>A0A653EWM9</accession>
<feature type="domain" description="Protein kinase" evidence="8">
    <location>
        <begin position="12"/>
        <end position="144"/>
    </location>
</feature>
<dbReference type="GO" id="GO:0004674">
    <property type="term" value="F:protein serine/threonine kinase activity"/>
    <property type="evidence" value="ECO:0007669"/>
    <property type="project" value="UniProtKB-KW"/>
</dbReference>
<proteinExistence type="predicted"/>
<feature type="region of interest" description="Disordered" evidence="7">
    <location>
        <begin position="103"/>
        <end position="144"/>
    </location>
</feature>
<dbReference type="AlphaFoldDB" id="A0A653EWM9"/>
<name>A0A653EWM9_9MYCO</name>
<dbReference type="GO" id="GO:0005524">
    <property type="term" value="F:ATP binding"/>
    <property type="evidence" value="ECO:0007669"/>
    <property type="project" value="UniProtKB-KW"/>
</dbReference>
<protein>
    <recommendedName>
        <fullName evidence="1">non-specific serine/threonine protein kinase</fullName>
        <ecNumber evidence="1">2.7.11.1</ecNumber>
    </recommendedName>
</protein>
<dbReference type="SUPFAM" id="SSF56112">
    <property type="entry name" value="Protein kinase-like (PK-like)"/>
    <property type="match status" value="1"/>
</dbReference>
<dbReference type="PANTHER" id="PTHR43289:SF6">
    <property type="entry name" value="SERINE_THREONINE-PROTEIN KINASE NEKL-3"/>
    <property type="match status" value="1"/>
</dbReference>
<keyword evidence="5 9" id="KW-0418">Kinase</keyword>
<evidence type="ECO:0000256" key="6">
    <source>
        <dbReference type="ARBA" id="ARBA00022840"/>
    </source>
</evidence>
<feature type="compositionally biased region" description="Low complexity" evidence="7">
    <location>
        <begin position="106"/>
        <end position="116"/>
    </location>
</feature>
<sequence length="144" mass="15712">MPLGEGARFAGFTVVRLLGSGGMGEVYLVRPPRLPRYEALKVLRADVSADPDYRQRFERESELAAGLWHPYVVGLHDRGEFEGQLWISMDFVDGPDARALLDERYPGGMPAGAPSSPFGPSPETPPPQGTYPKWRGCDVQPAAG</sequence>
<evidence type="ECO:0000256" key="4">
    <source>
        <dbReference type="ARBA" id="ARBA00022741"/>
    </source>
</evidence>
<keyword evidence="4" id="KW-0547">Nucleotide-binding</keyword>
<keyword evidence="2" id="KW-0723">Serine/threonine-protein kinase</keyword>
<evidence type="ECO:0000256" key="7">
    <source>
        <dbReference type="SAM" id="MobiDB-lite"/>
    </source>
</evidence>
<dbReference type="InterPro" id="IPR011009">
    <property type="entry name" value="Kinase-like_dom_sf"/>
</dbReference>
<evidence type="ECO:0000256" key="3">
    <source>
        <dbReference type="ARBA" id="ARBA00022679"/>
    </source>
</evidence>
<reference evidence="9" key="1">
    <citation type="submission" date="2019-05" db="EMBL/GenBank/DDBJ databases">
        <authorList>
            <person name="Naeem R."/>
            <person name="Antony C."/>
            <person name="Guan Q."/>
        </authorList>
    </citation>
    <scope>NUCLEOTIDE SEQUENCE</scope>
    <source>
        <strain evidence="9">2</strain>
    </source>
</reference>
<organism evidence="9">
    <name type="scientific">Mycobacterium riyadhense</name>
    <dbReference type="NCBI Taxonomy" id="486698"/>
    <lineage>
        <taxon>Bacteria</taxon>
        <taxon>Bacillati</taxon>
        <taxon>Actinomycetota</taxon>
        <taxon>Actinomycetes</taxon>
        <taxon>Mycobacteriales</taxon>
        <taxon>Mycobacteriaceae</taxon>
        <taxon>Mycobacterium</taxon>
    </lineage>
</organism>
<evidence type="ECO:0000256" key="1">
    <source>
        <dbReference type="ARBA" id="ARBA00012513"/>
    </source>
</evidence>